<accession>A0A8K0MRX6</accession>
<comment type="similarity">
    <text evidence="3">Belongs to the PMEI family.</text>
</comment>
<evidence type="ECO:0000256" key="1">
    <source>
        <dbReference type="ARBA" id="ARBA00022729"/>
    </source>
</evidence>
<dbReference type="SMART" id="SM00856">
    <property type="entry name" value="PMEI"/>
    <property type="match status" value="1"/>
</dbReference>
<dbReference type="OrthoDB" id="764172at2759"/>
<keyword evidence="1 4" id="KW-0732">Signal</keyword>
<dbReference type="InterPro" id="IPR006501">
    <property type="entry name" value="Pectinesterase_inhib_dom"/>
</dbReference>
<dbReference type="AlphaFoldDB" id="A0A8K0MRX6"/>
<evidence type="ECO:0000313" key="7">
    <source>
        <dbReference type="Proteomes" id="UP000796880"/>
    </source>
</evidence>
<dbReference type="Pfam" id="PF04043">
    <property type="entry name" value="PMEI"/>
    <property type="match status" value="1"/>
</dbReference>
<evidence type="ECO:0000313" key="6">
    <source>
        <dbReference type="EMBL" id="KAF3456382.1"/>
    </source>
</evidence>
<dbReference type="CDD" id="cd15796">
    <property type="entry name" value="CIF_like"/>
    <property type="match status" value="1"/>
</dbReference>
<keyword evidence="2" id="KW-1015">Disulfide bond</keyword>
<dbReference type="NCBIfam" id="TIGR01614">
    <property type="entry name" value="PME_inhib"/>
    <property type="match status" value="1"/>
</dbReference>
<dbReference type="FunFam" id="1.20.140.40:FF:000009">
    <property type="entry name" value="Invertase/pectin methylesterase inhibitor family protein"/>
    <property type="match status" value="1"/>
</dbReference>
<evidence type="ECO:0000259" key="5">
    <source>
        <dbReference type="SMART" id="SM00856"/>
    </source>
</evidence>
<gene>
    <name evidence="6" type="ORF">FNV43_RR01032</name>
</gene>
<dbReference type="EMBL" id="VOIH02000001">
    <property type="protein sequence ID" value="KAF3456382.1"/>
    <property type="molecule type" value="Genomic_DNA"/>
</dbReference>
<dbReference type="InterPro" id="IPR052421">
    <property type="entry name" value="PCW_Enzyme_Inhibitor"/>
</dbReference>
<sequence>MRHTVSAAYIFLFHISLSILLPLTQSSILPQAEPNNLIANTCKKTPHYDLCVSSLESNPESSSADLNGLAQIMVNIVLSNTSSTLDYIQGLLKEAPEPQLQRALADCAELYIPVVKFSLPQAIEALISGHFGFANYGISDAAKEAAACEKAFSGSIKSPLTDRNSIVRDLADIATAIINLLQKD</sequence>
<dbReference type="PANTHER" id="PTHR36710:SF18">
    <property type="entry name" value="PECTINESTERASE INHIBITOR 5-RELATED"/>
    <property type="match status" value="1"/>
</dbReference>
<dbReference type="Proteomes" id="UP000796880">
    <property type="component" value="Unassembled WGS sequence"/>
</dbReference>
<dbReference type="SUPFAM" id="SSF101148">
    <property type="entry name" value="Plant invertase/pectin methylesterase inhibitor"/>
    <property type="match status" value="1"/>
</dbReference>
<evidence type="ECO:0000256" key="2">
    <source>
        <dbReference type="ARBA" id="ARBA00023157"/>
    </source>
</evidence>
<feature type="chain" id="PRO_5035427799" description="Pectinesterase inhibitor domain-containing protein" evidence="4">
    <location>
        <begin position="27"/>
        <end position="184"/>
    </location>
</feature>
<dbReference type="GO" id="GO:0004857">
    <property type="term" value="F:enzyme inhibitor activity"/>
    <property type="evidence" value="ECO:0007669"/>
    <property type="project" value="InterPro"/>
</dbReference>
<evidence type="ECO:0000256" key="3">
    <source>
        <dbReference type="ARBA" id="ARBA00038471"/>
    </source>
</evidence>
<feature type="signal peptide" evidence="4">
    <location>
        <begin position="1"/>
        <end position="26"/>
    </location>
</feature>
<comment type="caution">
    <text evidence="6">The sequence shown here is derived from an EMBL/GenBank/DDBJ whole genome shotgun (WGS) entry which is preliminary data.</text>
</comment>
<dbReference type="InterPro" id="IPR034087">
    <property type="entry name" value="C/VIF1"/>
</dbReference>
<evidence type="ECO:0000256" key="4">
    <source>
        <dbReference type="SAM" id="SignalP"/>
    </source>
</evidence>
<name>A0A8K0MRX6_9ROSA</name>
<dbReference type="Gene3D" id="1.20.140.40">
    <property type="entry name" value="Invertase/pectin methylesterase inhibitor family protein"/>
    <property type="match status" value="1"/>
</dbReference>
<organism evidence="6 7">
    <name type="scientific">Rhamnella rubrinervis</name>
    <dbReference type="NCBI Taxonomy" id="2594499"/>
    <lineage>
        <taxon>Eukaryota</taxon>
        <taxon>Viridiplantae</taxon>
        <taxon>Streptophyta</taxon>
        <taxon>Embryophyta</taxon>
        <taxon>Tracheophyta</taxon>
        <taxon>Spermatophyta</taxon>
        <taxon>Magnoliopsida</taxon>
        <taxon>eudicotyledons</taxon>
        <taxon>Gunneridae</taxon>
        <taxon>Pentapetalae</taxon>
        <taxon>rosids</taxon>
        <taxon>fabids</taxon>
        <taxon>Rosales</taxon>
        <taxon>Rhamnaceae</taxon>
        <taxon>rhamnoid group</taxon>
        <taxon>Rhamneae</taxon>
        <taxon>Rhamnella</taxon>
    </lineage>
</organism>
<reference evidence="6" key="1">
    <citation type="submission" date="2020-03" db="EMBL/GenBank/DDBJ databases">
        <title>A high-quality chromosome-level genome assembly of a woody plant with both climbing and erect habits, Rhamnella rubrinervis.</title>
        <authorList>
            <person name="Lu Z."/>
            <person name="Yang Y."/>
            <person name="Zhu X."/>
            <person name="Sun Y."/>
        </authorList>
    </citation>
    <scope>NUCLEOTIDE SEQUENCE</scope>
    <source>
        <strain evidence="6">BYM</strain>
        <tissue evidence="6">Leaf</tissue>
    </source>
</reference>
<proteinExistence type="inferred from homology"/>
<keyword evidence="7" id="KW-1185">Reference proteome</keyword>
<feature type="domain" description="Pectinesterase inhibitor" evidence="5">
    <location>
        <begin position="33"/>
        <end position="177"/>
    </location>
</feature>
<dbReference type="PANTHER" id="PTHR36710">
    <property type="entry name" value="PECTINESTERASE INHIBITOR-LIKE"/>
    <property type="match status" value="1"/>
</dbReference>
<protein>
    <recommendedName>
        <fullName evidence="5">Pectinesterase inhibitor domain-containing protein</fullName>
    </recommendedName>
</protein>
<dbReference type="InterPro" id="IPR035513">
    <property type="entry name" value="Invertase/methylesterase_inhib"/>
</dbReference>